<dbReference type="RefSeq" id="WP_092080126.1">
    <property type="nucleotide sequence ID" value="NZ_FNAQ01000018.1"/>
</dbReference>
<protein>
    <recommendedName>
        <fullName evidence="4">Beta-barrel porin 2</fullName>
    </recommendedName>
</protein>
<organism evidence="2 3">
    <name type="scientific">Desulfuromonas thiophila</name>
    <dbReference type="NCBI Taxonomy" id="57664"/>
    <lineage>
        <taxon>Bacteria</taxon>
        <taxon>Pseudomonadati</taxon>
        <taxon>Thermodesulfobacteriota</taxon>
        <taxon>Desulfuromonadia</taxon>
        <taxon>Desulfuromonadales</taxon>
        <taxon>Desulfuromonadaceae</taxon>
        <taxon>Desulfuromonas</taxon>
    </lineage>
</organism>
<dbReference type="OrthoDB" id="5511526at2"/>
<keyword evidence="3" id="KW-1185">Reference proteome</keyword>
<gene>
    <name evidence="2" type="ORF">SAMN05661003_11833</name>
</gene>
<dbReference type="AlphaFoldDB" id="A0A1G7E7U9"/>
<evidence type="ECO:0008006" key="4">
    <source>
        <dbReference type="Google" id="ProtNLM"/>
    </source>
</evidence>
<evidence type="ECO:0000313" key="3">
    <source>
        <dbReference type="Proteomes" id="UP000243205"/>
    </source>
</evidence>
<feature type="signal peptide" evidence="1">
    <location>
        <begin position="1"/>
        <end position="28"/>
    </location>
</feature>
<keyword evidence="1" id="KW-0732">Signal</keyword>
<reference evidence="3" key="1">
    <citation type="submission" date="2016-10" db="EMBL/GenBank/DDBJ databases">
        <authorList>
            <person name="Varghese N."/>
            <person name="Submissions S."/>
        </authorList>
    </citation>
    <scope>NUCLEOTIDE SEQUENCE [LARGE SCALE GENOMIC DNA]</scope>
    <source>
        <strain evidence="3">DSM 8987</strain>
    </source>
</reference>
<evidence type="ECO:0000313" key="2">
    <source>
        <dbReference type="EMBL" id="SDE59788.1"/>
    </source>
</evidence>
<dbReference type="Proteomes" id="UP000243205">
    <property type="component" value="Unassembled WGS sequence"/>
</dbReference>
<dbReference type="EMBL" id="FNAQ01000018">
    <property type="protein sequence ID" value="SDE59788.1"/>
    <property type="molecule type" value="Genomic_DNA"/>
</dbReference>
<feature type="chain" id="PRO_5017222211" description="Beta-barrel porin 2" evidence="1">
    <location>
        <begin position="29"/>
        <end position="350"/>
    </location>
</feature>
<accession>A0A1G7E7U9</accession>
<evidence type="ECO:0000256" key="1">
    <source>
        <dbReference type="SAM" id="SignalP"/>
    </source>
</evidence>
<name>A0A1G7E7U9_9BACT</name>
<sequence length="350" mass="40043">MYTALFFLHRLLAVVLLAIIVWPQSAQADSATNPLSYALRQSAPPASTALSLQLRQLWLEETEYLPELGQDLYRWQERSSQLQLGTSLAQHRIGAGLEQGTIEQKSLLFGDNDFSLNQRAAFVQWQYEAAKGFNASAELRCERFTDRGDSGFYRLNNTRDLWTGTARLHYQGTVNWLSLSYQRQRDPEPVYNIATERAELHLGAQQLSGLLAGWLLRPGWHLTLGAYYEDYATDRPDQINSLMQLSHQPVWLPRLEAAVGLGYFDEEQETIVNLTLKYSGQLSRQLRWQLEYQLEYSDLERSWLNEGLVELRWNLWRELSASCSLAASNENGDDQDQSLIVLAGLEIPLL</sequence>
<proteinExistence type="predicted"/>